<keyword evidence="1" id="KW-0479">Metal-binding</keyword>
<dbReference type="GO" id="GO:0045047">
    <property type="term" value="P:protein targeting to ER"/>
    <property type="evidence" value="ECO:0007669"/>
    <property type="project" value="TreeGrafter"/>
</dbReference>
<comment type="caution">
    <text evidence="7">The sequence shown here is derived from an EMBL/GenBank/DDBJ whole genome shotgun (WGS) entry which is preliminary data.</text>
</comment>
<keyword evidence="3 5" id="KW-0863">Zinc-finger</keyword>
<dbReference type="EMBL" id="CAXIEN010000017">
    <property type="protein sequence ID" value="CAL1265399.1"/>
    <property type="molecule type" value="Genomic_DNA"/>
</dbReference>
<evidence type="ECO:0000256" key="1">
    <source>
        <dbReference type="ARBA" id="ARBA00022723"/>
    </source>
</evidence>
<dbReference type="PROSITE" id="PS50330">
    <property type="entry name" value="UIM"/>
    <property type="match status" value="1"/>
</dbReference>
<dbReference type="InterPro" id="IPR035896">
    <property type="entry name" value="AN1-like_Znf"/>
</dbReference>
<gene>
    <name evidence="7" type="ORF">LARSCL_LOCUS2503</name>
</gene>
<feature type="domain" description="AN1-type" evidence="6">
    <location>
        <begin position="94"/>
        <end position="150"/>
    </location>
</feature>
<feature type="domain" description="AN1-type" evidence="6">
    <location>
        <begin position="4"/>
        <end position="52"/>
    </location>
</feature>
<evidence type="ECO:0000256" key="5">
    <source>
        <dbReference type="PROSITE-ProRule" id="PRU00449"/>
    </source>
</evidence>
<evidence type="ECO:0000313" key="7">
    <source>
        <dbReference type="EMBL" id="CAL1265399.1"/>
    </source>
</evidence>
<dbReference type="Pfam" id="PF25403">
    <property type="entry name" value="zf-C2H2_ZFAND2"/>
    <property type="match status" value="1"/>
</dbReference>
<keyword evidence="2" id="KW-0677">Repeat</keyword>
<keyword evidence="8" id="KW-1185">Reference proteome</keyword>
<dbReference type="FunFam" id="4.10.1110.10:FF:000003">
    <property type="entry name" value="AN1-type zinc finger protein 2B isoform X1"/>
    <property type="match status" value="1"/>
</dbReference>
<accession>A0AAV1Z1Q4</accession>
<dbReference type="InterPro" id="IPR057357">
    <property type="entry name" value="Znf-C2H2_ZFAND2A/B"/>
</dbReference>
<sequence length="259" mass="29186">MEFPHLGNHCHEKTCNRLDFLPMKCDACSNLFCIDHFIYNKHSCDNAFQKDVQVPVCPLCNNPVPSKRGEQPDIAVSQHIDRDCQADPAIAKRKIYTNKCNVKGCKQKERNKSTSIPVIRITCDICHKSYCLKHRHPADHKCEEQKAVSPVQAAGAAAIARVQNSKKSKFNWFSSQSCSSDVERKPVPSSLPEVSITSIHGRLSEDEALALALQQSLNETKPRSVQEEEDRLLAQSLANCDQRRVVQNQENRDKNCTMS</sequence>
<dbReference type="Pfam" id="PF01428">
    <property type="entry name" value="zf-AN1"/>
    <property type="match status" value="2"/>
</dbReference>
<name>A0AAV1Z1Q4_9ARAC</name>
<dbReference type="InterPro" id="IPR000058">
    <property type="entry name" value="Znf_AN1"/>
</dbReference>
<dbReference type="GO" id="GO:0043161">
    <property type="term" value="P:proteasome-mediated ubiquitin-dependent protein catabolic process"/>
    <property type="evidence" value="ECO:0007669"/>
    <property type="project" value="TreeGrafter"/>
</dbReference>
<organism evidence="7 8">
    <name type="scientific">Larinioides sclopetarius</name>
    <dbReference type="NCBI Taxonomy" id="280406"/>
    <lineage>
        <taxon>Eukaryota</taxon>
        <taxon>Metazoa</taxon>
        <taxon>Ecdysozoa</taxon>
        <taxon>Arthropoda</taxon>
        <taxon>Chelicerata</taxon>
        <taxon>Arachnida</taxon>
        <taxon>Araneae</taxon>
        <taxon>Araneomorphae</taxon>
        <taxon>Entelegynae</taxon>
        <taxon>Araneoidea</taxon>
        <taxon>Araneidae</taxon>
        <taxon>Larinioides</taxon>
    </lineage>
</organism>
<dbReference type="GO" id="GO:0005783">
    <property type="term" value="C:endoplasmic reticulum"/>
    <property type="evidence" value="ECO:0007669"/>
    <property type="project" value="TreeGrafter"/>
</dbReference>
<protein>
    <recommendedName>
        <fullName evidence="6">AN1-type domain-containing protein</fullName>
    </recommendedName>
</protein>
<evidence type="ECO:0000313" key="8">
    <source>
        <dbReference type="Proteomes" id="UP001497382"/>
    </source>
</evidence>
<dbReference type="PROSITE" id="PS51039">
    <property type="entry name" value="ZF_AN1"/>
    <property type="match status" value="2"/>
</dbReference>
<dbReference type="AlphaFoldDB" id="A0AAV1Z1Q4"/>
<evidence type="ECO:0000256" key="3">
    <source>
        <dbReference type="ARBA" id="ARBA00022771"/>
    </source>
</evidence>
<evidence type="ECO:0000256" key="2">
    <source>
        <dbReference type="ARBA" id="ARBA00022737"/>
    </source>
</evidence>
<dbReference type="InterPro" id="IPR003903">
    <property type="entry name" value="UIM_dom"/>
</dbReference>
<evidence type="ECO:0000256" key="4">
    <source>
        <dbReference type="ARBA" id="ARBA00022833"/>
    </source>
</evidence>
<dbReference type="PANTHER" id="PTHR14677:SF20">
    <property type="entry name" value="ZINC FINGER AN1-TYPE CONTAINING 2A-RELATED"/>
    <property type="match status" value="1"/>
</dbReference>
<dbReference type="SMART" id="SM00154">
    <property type="entry name" value="ZnF_AN1"/>
    <property type="match status" value="2"/>
</dbReference>
<reference evidence="7 8" key="1">
    <citation type="submission" date="2024-04" db="EMBL/GenBank/DDBJ databases">
        <authorList>
            <person name="Rising A."/>
            <person name="Reimegard J."/>
            <person name="Sonavane S."/>
            <person name="Akerstrom W."/>
            <person name="Nylinder S."/>
            <person name="Hedman E."/>
            <person name="Kallberg Y."/>
        </authorList>
    </citation>
    <scope>NUCLEOTIDE SEQUENCE [LARGE SCALE GENOMIC DNA]</scope>
</reference>
<proteinExistence type="predicted"/>
<dbReference type="SUPFAM" id="SSF118310">
    <property type="entry name" value="AN1-like Zinc finger"/>
    <property type="match status" value="2"/>
</dbReference>
<dbReference type="Proteomes" id="UP001497382">
    <property type="component" value="Unassembled WGS sequence"/>
</dbReference>
<dbReference type="PANTHER" id="PTHR14677">
    <property type="entry name" value="ARSENITE INDUCUBLE RNA ASSOCIATED PROTEIN AIP-1-RELATED"/>
    <property type="match status" value="1"/>
</dbReference>
<dbReference type="Gene3D" id="4.10.1110.10">
    <property type="entry name" value="AN1-like Zinc finger"/>
    <property type="match status" value="2"/>
</dbReference>
<keyword evidence="4" id="KW-0862">Zinc</keyword>
<evidence type="ECO:0000259" key="6">
    <source>
        <dbReference type="PROSITE" id="PS51039"/>
    </source>
</evidence>
<dbReference type="GO" id="GO:0008270">
    <property type="term" value="F:zinc ion binding"/>
    <property type="evidence" value="ECO:0007669"/>
    <property type="project" value="UniProtKB-KW"/>
</dbReference>